<proteinExistence type="predicted"/>
<dbReference type="Proteomes" id="UP000294862">
    <property type="component" value="Unassembled WGS sequence"/>
</dbReference>
<comment type="caution">
    <text evidence="1">The sequence shown here is derived from an EMBL/GenBank/DDBJ whole genome shotgun (WGS) entry which is preliminary data.</text>
</comment>
<evidence type="ECO:0000313" key="1">
    <source>
        <dbReference type="EMBL" id="TCO41164.1"/>
    </source>
</evidence>
<protein>
    <recommendedName>
        <fullName evidence="3">Methyltransferase family protein</fullName>
    </recommendedName>
</protein>
<evidence type="ECO:0008006" key="3">
    <source>
        <dbReference type="Google" id="ProtNLM"/>
    </source>
</evidence>
<dbReference type="InterPro" id="IPR029063">
    <property type="entry name" value="SAM-dependent_MTases_sf"/>
</dbReference>
<dbReference type="RefSeq" id="WP_131995799.1">
    <property type="nucleotide sequence ID" value="NZ_SLWQ01000003.1"/>
</dbReference>
<dbReference type="SUPFAM" id="SSF53335">
    <property type="entry name" value="S-adenosyl-L-methionine-dependent methyltransferases"/>
    <property type="match status" value="1"/>
</dbReference>
<keyword evidence="2" id="KW-1185">Reference proteome</keyword>
<dbReference type="AlphaFoldDB" id="A0A4R2I9Q0"/>
<dbReference type="Gene3D" id="3.40.50.150">
    <property type="entry name" value="Vaccinia Virus protein VP39"/>
    <property type="match status" value="1"/>
</dbReference>
<sequence length="468" mass="49957">MNHEYDDEQLERVHGEIRAQAAALARRPLLPRSRAAVEAGEMAPRIDSSRLSYAVGELTDAHHRAFVDGAFRALLKRTPTAAESAAAIARLARGAAKAEVLGDLRWSAEGRRVGARVAGLAPRYALAKLHRIPLLGPLVDGLLALAGAGAQQRHVRAMETYFAARDEDTRATLDALGARADHLEANVALLGQRIDDLHAFVHQLVLAREADARTIAAIEVALRTRVESLEQASEAQRNKLGELEFVRDRFYAINHWLHRLEETFAEVERVADAQVGTTQARAARIALQAAAGDAAGASRHAGWEARLAPVLPAHARVVALACDPDWTRRLAAHGFEVSCVQPDPVLAREAHGEGVVVEVVDARAFLERCADASVDALTVPGTGAIAAQLPVLELLGLAHRVLRPGGALLLADAHGGVAATAAELAGQARDARLERWSAALFAAAGFADAARIDAADGTPAWLLRRETP</sequence>
<organism evidence="1 2">
    <name type="scientific">Dokdonella fugitiva</name>
    <dbReference type="NCBI Taxonomy" id="328517"/>
    <lineage>
        <taxon>Bacteria</taxon>
        <taxon>Pseudomonadati</taxon>
        <taxon>Pseudomonadota</taxon>
        <taxon>Gammaproteobacteria</taxon>
        <taxon>Lysobacterales</taxon>
        <taxon>Rhodanobacteraceae</taxon>
        <taxon>Dokdonella</taxon>
    </lineage>
</organism>
<evidence type="ECO:0000313" key="2">
    <source>
        <dbReference type="Proteomes" id="UP000294862"/>
    </source>
</evidence>
<dbReference type="OrthoDB" id="8210690at2"/>
<name>A0A4R2I9Q0_9GAMM</name>
<dbReference type="EMBL" id="SLWQ01000003">
    <property type="protein sequence ID" value="TCO41164.1"/>
    <property type="molecule type" value="Genomic_DNA"/>
</dbReference>
<accession>A0A4R2I9Q0</accession>
<reference evidence="1 2" key="1">
    <citation type="journal article" date="2015" name="Stand. Genomic Sci.">
        <title>Genomic Encyclopedia of Bacterial and Archaeal Type Strains, Phase III: the genomes of soil and plant-associated and newly described type strains.</title>
        <authorList>
            <person name="Whitman W.B."/>
            <person name="Woyke T."/>
            <person name="Klenk H.P."/>
            <person name="Zhou Y."/>
            <person name="Lilburn T.G."/>
            <person name="Beck B.J."/>
            <person name="De Vos P."/>
            <person name="Vandamme P."/>
            <person name="Eisen J.A."/>
            <person name="Garrity G."/>
            <person name="Hugenholtz P."/>
            <person name="Kyrpides N.C."/>
        </authorList>
    </citation>
    <scope>NUCLEOTIDE SEQUENCE [LARGE SCALE GENOMIC DNA]</scope>
    <source>
        <strain evidence="1 2">A3</strain>
    </source>
</reference>
<gene>
    <name evidence="1" type="ORF">EV148_10383</name>
</gene>